<dbReference type="STRING" id="985054.SAMN05444358_10545"/>
<proteinExistence type="predicted"/>
<keyword evidence="2" id="KW-1185">Reference proteome</keyword>
<dbReference type="EMBL" id="FNNP01000005">
    <property type="protein sequence ID" value="SDX36648.1"/>
    <property type="molecule type" value="Genomic_DNA"/>
</dbReference>
<dbReference type="AlphaFoldDB" id="A0A1H3B4N8"/>
<evidence type="ECO:0000313" key="2">
    <source>
        <dbReference type="Proteomes" id="UP000183400"/>
    </source>
</evidence>
<dbReference type="Proteomes" id="UP000183400">
    <property type="component" value="Unassembled WGS sequence"/>
</dbReference>
<organism evidence="1 2">
    <name type="scientific">Ruegeria halocynthiae</name>
    <dbReference type="NCBI Taxonomy" id="985054"/>
    <lineage>
        <taxon>Bacteria</taxon>
        <taxon>Pseudomonadati</taxon>
        <taxon>Pseudomonadota</taxon>
        <taxon>Alphaproteobacteria</taxon>
        <taxon>Rhodobacterales</taxon>
        <taxon>Roseobacteraceae</taxon>
        <taxon>Ruegeria</taxon>
    </lineage>
</organism>
<sequence length="135" mass="14977">MQNGRVCRWMEMRVVQADALGNYDHPATHQGDLSRSKAANFATMSSRCPISTMVFASQTSSVAVRAYAPVVLKLPKMPLDRVEDERGVTPDYLDMPDGKVSETVMGQHTFRMKGVVPFDLLQVFEAEQTKGNEAP</sequence>
<name>A0A1H3B4N8_9RHOB</name>
<gene>
    <name evidence="1" type="ORF">SAMN05444358_10545</name>
</gene>
<protein>
    <submittedName>
        <fullName evidence="1">Uncharacterized protein</fullName>
    </submittedName>
</protein>
<reference evidence="2" key="1">
    <citation type="submission" date="2016-10" db="EMBL/GenBank/DDBJ databases">
        <authorList>
            <person name="Varghese N."/>
            <person name="Submissions S."/>
        </authorList>
    </citation>
    <scope>NUCLEOTIDE SEQUENCE [LARGE SCALE GENOMIC DNA]</scope>
    <source>
        <strain evidence="2">DSM 27839</strain>
    </source>
</reference>
<accession>A0A1H3B4N8</accession>
<evidence type="ECO:0000313" key="1">
    <source>
        <dbReference type="EMBL" id="SDX36648.1"/>
    </source>
</evidence>